<dbReference type="Gene3D" id="3.40.50.300">
    <property type="entry name" value="P-loop containing nucleotide triphosphate hydrolases"/>
    <property type="match status" value="1"/>
</dbReference>
<dbReference type="Proteomes" id="UP001501920">
    <property type="component" value="Chromosome 14"/>
</dbReference>
<keyword evidence="3" id="KW-0963">Cytoplasm</keyword>
<evidence type="ECO:0000313" key="9">
    <source>
        <dbReference type="Proteomes" id="UP001501920"/>
    </source>
</evidence>
<accession>A0AAR2L7A8</accession>
<dbReference type="InterPro" id="IPR042227">
    <property type="entry name" value="KBRS"/>
</dbReference>
<evidence type="ECO:0000256" key="3">
    <source>
        <dbReference type="ARBA" id="ARBA00022490"/>
    </source>
</evidence>
<evidence type="ECO:0000256" key="7">
    <source>
        <dbReference type="SAM" id="MobiDB-lite"/>
    </source>
</evidence>
<dbReference type="GO" id="GO:0003924">
    <property type="term" value="F:GTPase activity"/>
    <property type="evidence" value="ECO:0007669"/>
    <property type="project" value="InterPro"/>
</dbReference>
<keyword evidence="4" id="KW-0547">Nucleotide-binding</keyword>
<dbReference type="GeneTree" id="ENSGT00940000157943"/>
<dbReference type="InterPro" id="IPR027417">
    <property type="entry name" value="P-loop_NTPase"/>
</dbReference>
<dbReference type="Pfam" id="PF00071">
    <property type="entry name" value="Ras"/>
    <property type="match status" value="1"/>
</dbReference>
<dbReference type="AlphaFoldDB" id="A0AAR2L7A8"/>
<dbReference type="SUPFAM" id="SSF52540">
    <property type="entry name" value="P-loop containing nucleoside triphosphate hydrolases"/>
    <property type="match status" value="1"/>
</dbReference>
<reference evidence="8" key="3">
    <citation type="submission" date="2025-09" db="UniProtKB">
        <authorList>
            <consortium name="Ensembl"/>
        </authorList>
    </citation>
    <scope>IDENTIFICATION</scope>
</reference>
<dbReference type="SMART" id="SM00173">
    <property type="entry name" value="RAS"/>
    <property type="match status" value="1"/>
</dbReference>
<dbReference type="PANTHER" id="PTHR46152">
    <property type="entry name" value="NF-KAPPA-B INHIBITOR-INTERACTING RAS-LIKE PROTEIN"/>
    <property type="match status" value="1"/>
</dbReference>
<evidence type="ECO:0000256" key="6">
    <source>
        <dbReference type="SAM" id="Coils"/>
    </source>
</evidence>
<evidence type="ECO:0000313" key="8">
    <source>
        <dbReference type="Ensembl" id="ENSPNAP00000070266.1"/>
    </source>
</evidence>
<dbReference type="GO" id="GO:0032484">
    <property type="term" value="P:Ral protein signal transduction"/>
    <property type="evidence" value="ECO:0007669"/>
    <property type="project" value="TreeGrafter"/>
</dbReference>
<comment type="subcellular location">
    <subcellularLocation>
        <location evidence="1">Cytoplasm</location>
    </subcellularLocation>
</comment>
<dbReference type="GO" id="GO:0043124">
    <property type="term" value="P:negative regulation of canonical NF-kappaB signal transduction"/>
    <property type="evidence" value="ECO:0007669"/>
    <property type="project" value="InterPro"/>
</dbReference>
<keyword evidence="5" id="KW-0342">GTP-binding</keyword>
<protein>
    <recommendedName>
        <fullName evidence="10">Small monomeric GTPase</fullName>
    </recommendedName>
</protein>
<sequence length="171" mass="19748">MGKSCKVVVCGLASVGKTAILEQLLYTSFANFINTFVPMETLEDIYIGSVETDRGTREQVRFYDTRGLREGLEFPRHYFSFADGFVLVYSIDSKESFKRMEALKKEIDRCRDKKEQWARQEKVRLWEVSVTERRTLIEPFVYLASKMTQPQSKSTFPLSRNKNKGSGSLDS</sequence>
<name>A0AAR2L7A8_PYGNA</name>
<proteinExistence type="inferred from homology"/>
<evidence type="ECO:0000256" key="2">
    <source>
        <dbReference type="ARBA" id="ARBA00008094"/>
    </source>
</evidence>
<reference evidence="8" key="2">
    <citation type="submission" date="2025-08" db="UniProtKB">
        <authorList>
            <consortium name="Ensembl"/>
        </authorList>
    </citation>
    <scope>IDENTIFICATION</scope>
</reference>
<evidence type="ECO:0008006" key="10">
    <source>
        <dbReference type="Google" id="ProtNLM"/>
    </source>
</evidence>
<dbReference type="InterPro" id="IPR001806">
    <property type="entry name" value="Small_GTPase"/>
</dbReference>
<keyword evidence="6" id="KW-0175">Coiled coil</keyword>
<feature type="region of interest" description="Disordered" evidence="7">
    <location>
        <begin position="149"/>
        <end position="171"/>
    </location>
</feature>
<organism evidence="8 9">
    <name type="scientific">Pygocentrus nattereri</name>
    <name type="common">Red-bellied piranha</name>
    <dbReference type="NCBI Taxonomy" id="42514"/>
    <lineage>
        <taxon>Eukaryota</taxon>
        <taxon>Metazoa</taxon>
        <taxon>Chordata</taxon>
        <taxon>Craniata</taxon>
        <taxon>Vertebrata</taxon>
        <taxon>Euteleostomi</taxon>
        <taxon>Actinopterygii</taxon>
        <taxon>Neopterygii</taxon>
        <taxon>Teleostei</taxon>
        <taxon>Ostariophysi</taxon>
        <taxon>Characiformes</taxon>
        <taxon>Characoidei</taxon>
        <taxon>Pygocentrus</taxon>
    </lineage>
</organism>
<dbReference type="GO" id="GO:0005737">
    <property type="term" value="C:cytoplasm"/>
    <property type="evidence" value="ECO:0007669"/>
    <property type="project" value="UniProtKB-SubCell"/>
</dbReference>
<dbReference type="Ensembl" id="ENSPNAT00000069441.1">
    <property type="protein sequence ID" value="ENSPNAP00000070266.1"/>
    <property type="gene ID" value="ENSPNAG00000005533.2"/>
</dbReference>
<feature type="coiled-coil region" evidence="6">
    <location>
        <begin position="93"/>
        <end position="120"/>
    </location>
</feature>
<evidence type="ECO:0000256" key="5">
    <source>
        <dbReference type="ARBA" id="ARBA00023134"/>
    </source>
</evidence>
<gene>
    <name evidence="8" type="primary">NKIRAS2</name>
</gene>
<comment type="similarity">
    <text evidence="2">Belongs to the small GTPase superfamily. Ras family. KappaB-Ras subfamily.</text>
</comment>
<evidence type="ECO:0000256" key="1">
    <source>
        <dbReference type="ARBA" id="ARBA00004496"/>
    </source>
</evidence>
<dbReference type="PANTHER" id="PTHR46152:SF2">
    <property type="entry name" value="NF-KAPPA-B INHIBITOR-INTERACTING RAS-LIKE PROTEIN 2"/>
    <property type="match status" value="1"/>
</dbReference>
<evidence type="ECO:0000256" key="4">
    <source>
        <dbReference type="ARBA" id="ARBA00022741"/>
    </source>
</evidence>
<keyword evidence="9" id="KW-1185">Reference proteome</keyword>
<dbReference type="GO" id="GO:0032794">
    <property type="term" value="F:GTPase activating protein binding"/>
    <property type="evidence" value="ECO:0007669"/>
    <property type="project" value="TreeGrafter"/>
</dbReference>
<reference evidence="8 9" key="1">
    <citation type="submission" date="2020-10" db="EMBL/GenBank/DDBJ databases">
        <title>Pygocentrus nattereri (red-bellied piranha) genome, fPygNat1, primary haplotype.</title>
        <authorList>
            <person name="Myers G."/>
            <person name="Meyer A."/>
            <person name="Karagic N."/>
            <person name="Pippel M."/>
            <person name="Winkler S."/>
            <person name="Tracey A."/>
            <person name="Wood J."/>
            <person name="Formenti G."/>
            <person name="Howe K."/>
            <person name="Fedrigo O."/>
            <person name="Jarvis E.D."/>
        </authorList>
    </citation>
    <scope>NUCLEOTIDE SEQUENCE [LARGE SCALE GENOMIC DNA]</scope>
</reference>
<dbReference type="GO" id="GO:0005525">
    <property type="term" value="F:GTP binding"/>
    <property type="evidence" value="ECO:0007669"/>
    <property type="project" value="UniProtKB-KW"/>
</dbReference>